<dbReference type="AlphaFoldDB" id="A0A1M7SWU2"/>
<dbReference type="GO" id="GO:0018189">
    <property type="term" value="P:pyrroloquinoline quinone biosynthetic process"/>
    <property type="evidence" value="ECO:0007669"/>
    <property type="project" value="UniProtKB-UniRule"/>
</dbReference>
<reference evidence="6 7" key="1">
    <citation type="submission" date="2016-12" db="EMBL/GenBank/DDBJ databases">
        <authorList>
            <person name="Song W.-J."/>
            <person name="Kurnit D.M."/>
        </authorList>
    </citation>
    <scope>NUCLEOTIDE SEQUENCE [LARGE SCALE GENOMIC DNA]</scope>
    <source>
        <strain evidence="6 7">CGMCC 1.10808</strain>
    </source>
</reference>
<evidence type="ECO:0000256" key="5">
    <source>
        <dbReference type="HAMAP-Rule" id="MF_00656"/>
    </source>
</evidence>
<dbReference type="NCBIfam" id="TIGR02107">
    <property type="entry name" value="PQQ_syn_pqqA"/>
    <property type="match status" value="1"/>
</dbReference>
<keyword evidence="4 5" id="KW-0884">PQQ biosynthesis</keyword>
<evidence type="ECO:0000256" key="3">
    <source>
        <dbReference type="ARBA" id="ARBA00015086"/>
    </source>
</evidence>
<organism evidence="6 7">
    <name type="scientific">Oceanicella actignis</name>
    <dbReference type="NCBI Taxonomy" id="1189325"/>
    <lineage>
        <taxon>Bacteria</taxon>
        <taxon>Pseudomonadati</taxon>
        <taxon>Pseudomonadota</taxon>
        <taxon>Alphaproteobacteria</taxon>
        <taxon>Rhodobacterales</taxon>
        <taxon>Paracoccaceae</taxon>
        <taxon>Oceanicella</taxon>
    </lineage>
</organism>
<evidence type="ECO:0000313" key="6">
    <source>
        <dbReference type="EMBL" id="SHN62876.1"/>
    </source>
</evidence>
<dbReference type="Pfam" id="PF08042">
    <property type="entry name" value="PqqA"/>
    <property type="match status" value="1"/>
</dbReference>
<evidence type="ECO:0000256" key="1">
    <source>
        <dbReference type="ARBA" id="ARBA00004886"/>
    </source>
</evidence>
<evidence type="ECO:0000256" key="2">
    <source>
        <dbReference type="ARBA" id="ARBA00009325"/>
    </source>
</evidence>
<accession>A0A1M7SWU2</accession>
<gene>
    <name evidence="5" type="primary">pqqA</name>
    <name evidence="6" type="ORF">SAMN05216200_103336</name>
</gene>
<dbReference type="EMBL" id="FRDL01000003">
    <property type="protein sequence ID" value="SHN62876.1"/>
    <property type="molecule type" value="Genomic_DNA"/>
</dbReference>
<sequence>MAWTAPKIEEVSCGMEINMYFPAEGEDDLF</sequence>
<evidence type="ECO:0000313" key="7">
    <source>
        <dbReference type="Proteomes" id="UP000184066"/>
    </source>
</evidence>
<feature type="cross-link" description="Pyrroloquinoline quinone (Glu-Tyr)" evidence="5">
    <location>
        <begin position="16"/>
        <end position="20"/>
    </location>
</feature>
<evidence type="ECO:0000256" key="4">
    <source>
        <dbReference type="ARBA" id="ARBA00022905"/>
    </source>
</evidence>
<keyword evidence="7" id="KW-1185">Reference proteome</keyword>
<dbReference type="OrthoDB" id="7775808at2"/>
<comment type="similarity">
    <text evidence="2 5">Belongs to the PqqA family.</text>
</comment>
<name>A0A1M7SWU2_9RHOB</name>
<dbReference type="HAMAP" id="MF_00656">
    <property type="entry name" value="PQQ_syn_PqqA"/>
    <property type="match status" value="1"/>
</dbReference>
<comment type="function">
    <text evidence="5">Required for coenzyme pyrroloquinoline quinone (PQQ) biosynthesis. PQQ is probably formed by cross-linking a specific glutamate to a specific tyrosine residue and excising these residues from the peptide.</text>
</comment>
<dbReference type="UniPathway" id="UPA00539"/>
<protein>
    <recommendedName>
        <fullName evidence="3 5">Coenzyme PQQ synthesis protein A</fullName>
    </recommendedName>
    <alternativeName>
        <fullName evidence="5">Pyrroloquinoline quinone biosynthesis protein A</fullName>
    </alternativeName>
</protein>
<proteinExistence type="inferred from homology"/>
<dbReference type="Proteomes" id="UP000184066">
    <property type="component" value="Unassembled WGS sequence"/>
</dbReference>
<dbReference type="InterPro" id="IPR011725">
    <property type="entry name" value="PQQ_synth_PqqA"/>
</dbReference>
<comment type="pathway">
    <text evidence="1 5">Cofactor biosynthesis; pyrroloquinoline quinone biosynthesis.</text>
</comment>